<dbReference type="InParanoid" id="D2VVT6"/>
<dbReference type="AlphaFoldDB" id="D2VVT6"/>
<proteinExistence type="predicted"/>
<dbReference type="Proteomes" id="UP000006671">
    <property type="component" value="Unassembled WGS sequence"/>
</dbReference>
<keyword evidence="3" id="KW-1185">Reference proteome</keyword>
<dbReference type="KEGG" id="ngr:NAEGRDRAFT_73135"/>
<evidence type="ECO:0000313" key="2">
    <source>
        <dbReference type="EMBL" id="EFC39163.1"/>
    </source>
</evidence>
<dbReference type="RefSeq" id="XP_002671907.1">
    <property type="nucleotide sequence ID" value="XM_002671861.1"/>
</dbReference>
<gene>
    <name evidence="2" type="ORF">NAEGRDRAFT_73135</name>
</gene>
<evidence type="ECO:0000313" key="3">
    <source>
        <dbReference type="Proteomes" id="UP000006671"/>
    </source>
</evidence>
<dbReference type="InterPro" id="IPR025197">
    <property type="entry name" value="DUF4116"/>
</dbReference>
<feature type="domain" description="DUF4116" evidence="1">
    <location>
        <begin position="45"/>
        <end position="89"/>
    </location>
</feature>
<reference evidence="2 3" key="1">
    <citation type="journal article" date="2010" name="Cell">
        <title>The genome of Naegleria gruberi illuminates early eukaryotic versatility.</title>
        <authorList>
            <person name="Fritz-Laylin L.K."/>
            <person name="Prochnik S.E."/>
            <person name="Ginger M.L."/>
            <person name="Dacks J.B."/>
            <person name="Carpenter M.L."/>
            <person name="Field M.C."/>
            <person name="Kuo A."/>
            <person name="Paredez A."/>
            <person name="Chapman J."/>
            <person name="Pham J."/>
            <person name="Shu S."/>
            <person name="Neupane R."/>
            <person name="Cipriano M."/>
            <person name="Mancuso J."/>
            <person name="Tu H."/>
            <person name="Salamov A."/>
            <person name="Lindquist E."/>
            <person name="Shapiro H."/>
            <person name="Lucas S."/>
            <person name="Grigoriev I.V."/>
            <person name="Cande W.Z."/>
            <person name="Fulton C."/>
            <person name="Rokhsar D.S."/>
            <person name="Dawson S.C."/>
        </authorList>
    </citation>
    <scope>NUCLEOTIDE SEQUENCE [LARGE SCALE GENOMIC DNA]</scope>
    <source>
        <strain evidence="2 3">NEG-M</strain>
    </source>
</reference>
<accession>D2VVT6</accession>
<name>D2VVT6_NAEGR</name>
<dbReference type="GeneID" id="8858133"/>
<dbReference type="Pfam" id="PF13475">
    <property type="entry name" value="DUF4116"/>
    <property type="match status" value="2"/>
</dbReference>
<evidence type="ECO:0000259" key="1">
    <source>
        <dbReference type="Pfam" id="PF13475"/>
    </source>
</evidence>
<sequence>MLNYGVSFEKFDESLQDMQIVKESLINMRLNPASFSFIKLELRKDRELTKMALEINPHLFRYIYFEFKSDLEMALLAIRKLPHNLQFMTAAFKKNPEIVIPALELDPLTLQYVDPAIENYQEIVMNCVKRDPSTFRFVKEQATFLPQILSIVPKCIRYIPRTERLKYLELTLRYDVSVSTCYEYYEVAPFFSKYPEILLYIHYIHEDYIGDDLFEFVCKRGDLIITHTTKLMNRERMLKIFQDYSISDLQTRPPIKR</sequence>
<dbReference type="EMBL" id="GG738902">
    <property type="protein sequence ID" value="EFC39163.1"/>
    <property type="molecule type" value="Genomic_DNA"/>
</dbReference>
<dbReference type="VEuPathDB" id="AmoebaDB:NAEGRDRAFT_73135"/>
<protein>
    <submittedName>
        <fullName evidence="2">Predicted protein</fullName>
    </submittedName>
</protein>
<feature type="domain" description="DUF4116" evidence="1">
    <location>
        <begin position="95"/>
        <end position="140"/>
    </location>
</feature>
<organism evidence="3">
    <name type="scientific">Naegleria gruberi</name>
    <name type="common">Amoeba</name>
    <dbReference type="NCBI Taxonomy" id="5762"/>
    <lineage>
        <taxon>Eukaryota</taxon>
        <taxon>Discoba</taxon>
        <taxon>Heterolobosea</taxon>
        <taxon>Tetramitia</taxon>
        <taxon>Eutetramitia</taxon>
        <taxon>Vahlkampfiidae</taxon>
        <taxon>Naegleria</taxon>
    </lineage>
</organism>